<dbReference type="AlphaFoldDB" id="A0A1T5GK94"/>
<dbReference type="Proteomes" id="UP000190044">
    <property type="component" value="Unassembled WGS sequence"/>
</dbReference>
<protein>
    <submittedName>
        <fullName evidence="2">Endonuclease YncB, thermonuclease family</fullName>
    </submittedName>
</protein>
<dbReference type="SUPFAM" id="SSF50199">
    <property type="entry name" value="Staphylococcal nuclease"/>
    <property type="match status" value="1"/>
</dbReference>
<dbReference type="InterPro" id="IPR035437">
    <property type="entry name" value="SNase_OB-fold_sf"/>
</dbReference>
<dbReference type="Gene3D" id="2.40.50.90">
    <property type="match status" value="1"/>
</dbReference>
<dbReference type="GO" id="GO:0004519">
    <property type="term" value="F:endonuclease activity"/>
    <property type="evidence" value="ECO:0007669"/>
    <property type="project" value="UniProtKB-KW"/>
</dbReference>
<dbReference type="RefSeq" id="WP_245798830.1">
    <property type="nucleotide sequence ID" value="NZ_FUYP01000083.1"/>
</dbReference>
<dbReference type="PROSITE" id="PS50830">
    <property type="entry name" value="TNASE_3"/>
    <property type="match status" value="1"/>
</dbReference>
<keyword evidence="2" id="KW-0540">Nuclease</keyword>
<dbReference type="InterPro" id="IPR016071">
    <property type="entry name" value="Staphylococal_nuclease_OB-fold"/>
</dbReference>
<dbReference type="Pfam" id="PF00565">
    <property type="entry name" value="SNase"/>
    <property type="match status" value="1"/>
</dbReference>
<gene>
    <name evidence="2" type="ORF">SAMN06295937_10832</name>
</gene>
<proteinExistence type="predicted"/>
<dbReference type="EMBL" id="FUYP01000083">
    <property type="protein sequence ID" value="SKC08835.1"/>
    <property type="molecule type" value="Genomic_DNA"/>
</dbReference>
<organism evidence="2 3">
    <name type="scientific">Sphingopyxis flava</name>
    <dbReference type="NCBI Taxonomy" id="1507287"/>
    <lineage>
        <taxon>Bacteria</taxon>
        <taxon>Pseudomonadati</taxon>
        <taxon>Pseudomonadota</taxon>
        <taxon>Alphaproteobacteria</taxon>
        <taxon>Sphingomonadales</taxon>
        <taxon>Sphingomonadaceae</taxon>
        <taxon>Sphingopyxis</taxon>
    </lineage>
</organism>
<name>A0A1T5GK94_9SPHN</name>
<evidence type="ECO:0000259" key="1">
    <source>
        <dbReference type="PROSITE" id="PS50830"/>
    </source>
</evidence>
<keyword evidence="2" id="KW-0378">Hydrolase</keyword>
<feature type="domain" description="TNase-like" evidence="1">
    <location>
        <begin position="92"/>
        <end position="180"/>
    </location>
</feature>
<reference evidence="3" key="1">
    <citation type="submission" date="2017-02" db="EMBL/GenBank/DDBJ databases">
        <authorList>
            <person name="Varghese N."/>
            <person name="Submissions S."/>
        </authorList>
    </citation>
    <scope>NUCLEOTIDE SEQUENCE [LARGE SCALE GENOMIC DNA]</scope>
    <source>
        <strain evidence="3">R11H</strain>
    </source>
</reference>
<keyword evidence="2" id="KW-0255">Endonuclease</keyword>
<accession>A0A1T5GK94</accession>
<evidence type="ECO:0000313" key="3">
    <source>
        <dbReference type="Proteomes" id="UP000190044"/>
    </source>
</evidence>
<evidence type="ECO:0000313" key="2">
    <source>
        <dbReference type="EMBL" id="SKC08835.1"/>
    </source>
</evidence>
<sequence length="190" mass="21568">MQKYRGARRNRRKRAPRRRRPRRTFPVFLLFLLAFAATLAFTQGYRPTWLEDVAGGSMSLVGAATAETSGLSETSKRISFAFCHMGGGYNCVVDGDTIWLEGEKIRIADIDTPETHDYRCPAERELGDRATVRLREILEAGTITLKPIDRDTDRYGRKLRIVLVDGKSVGKTLVDEGLARWYEGGRRPWC</sequence>
<keyword evidence="3" id="KW-1185">Reference proteome</keyword>